<name>A0A9N8Z7P8_9GLOM</name>
<keyword evidence="9" id="KW-1185">Reference proteome</keyword>
<comment type="similarity">
    <text evidence="6">Belongs to the NFYA/HAP2 subunit family.</text>
</comment>
<dbReference type="SMART" id="SM00521">
    <property type="entry name" value="CBF"/>
    <property type="match status" value="1"/>
</dbReference>
<dbReference type="AlphaFoldDB" id="A0A9N8Z7P8"/>
<evidence type="ECO:0000313" key="9">
    <source>
        <dbReference type="Proteomes" id="UP000789570"/>
    </source>
</evidence>
<sequence>MESHQDCYNLQYVQSPLDAPHISDYDAISNHVDQGNQVNQALLYDQNLVMGYMPAQYDPVYLDLSSSAMSSPPISVSGTSFLETYELDLKPVHFTTHPSPPMSSPISDQAYGNVDPENKEVKSMTHEQQQYEQQQQNSVSAETAEDVKPIYKAQQQFPSPPTSPSAPHASSASKDSSKVAIKRKRITSYVEGEDDKSVKKVENNGNEPVYVNPKQYKRILKRRIAREKFERKHNLSKERKPYIHESRHVHALRRPRGPGGRFLNANEMAEIERRKSLNSNSSSSTCVSPTTPTCSTPGIAGYVYGNLESWDTTWDMKNQSYFPATVGLVDSYQINTPSSVYGQDFNFSQSQTASPAPGIFYNDISLTSTMNENNLHAWEY</sequence>
<dbReference type="Gene3D" id="6.10.250.2430">
    <property type="match status" value="1"/>
</dbReference>
<feature type="compositionally biased region" description="Low complexity" evidence="7">
    <location>
        <begin position="127"/>
        <end position="136"/>
    </location>
</feature>
<keyword evidence="5 6" id="KW-0539">Nucleus</keyword>
<dbReference type="EMBL" id="CAJVPQ010000363">
    <property type="protein sequence ID" value="CAG8474810.1"/>
    <property type="molecule type" value="Genomic_DNA"/>
</dbReference>
<evidence type="ECO:0000256" key="6">
    <source>
        <dbReference type="RuleBase" id="RU367155"/>
    </source>
</evidence>
<feature type="compositionally biased region" description="Basic and acidic residues" evidence="7">
    <location>
        <begin position="116"/>
        <end position="125"/>
    </location>
</feature>
<dbReference type="PANTHER" id="PTHR12632">
    <property type="entry name" value="TRANSCRIPTION FACTOR NF-Y ALPHA-RELATED"/>
    <property type="match status" value="1"/>
</dbReference>
<accession>A0A9N8Z7P8</accession>
<keyword evidence="3 6" id="KW-0238">DNA-binding</keyword>
<dbReference type="Proteomes" id="UP000789570">
    <property type="component" value="Unassembled WGS sequence"/>
</dbReference>
<comment type="subcellular location">
    <subcellularLocation>
        <location evidence="1 6">Nucleus</location>
    </subcellularLocation>
</comment>
<keyword evidence="2 6" id="KW-0805">Transcription regulation</keyword>
<dbReference type="PRINTS" id="PR00616">
    <property type="entry name" value="CCAATSUBUNTB"/>
</dbReference>
<protein>
    <recommendedName>
        <fullName evidence="6">Transcriptional activator HAP2</fullName>
    </recommendedName>
</protein>
<dbReference type="OrthoDB" id="1097733at2759"/>
<evidence type="ECO:0000256" key="3">
    <source>
        <dbReference type="ARBA" id="ARBA00023125"/>
    </source>
</evidence>
<comment type="caution">
    <text evidence="8">The sequence shown here is derived from an EMBL/GenBank/DDBJ whole genome shotgun (WGS) entry which is preliminary data.</text>
</comment>
<dbReference type="InterPro" id="IPR001289">
    <property type="entry name" value="NFYA"/>
</dbReference>
<evidence type="ECO:0000256" key="1">
    <source>
        <dbReference type="ARBA" id="ARBA00004123"/>
    </source>
</evidence>
<dbReference type="Pfam" id="PF02045">
    <property type="entry name" value="CBFB_NFYA"/>
    <property type="match status" value="1"/>
</dbReference>
<organism evidence="8 9">
    <name type="scientific">Funneliformis caledonium</name>
    <dbReference type="NCBI Taxonomy" id="1117310"/>
    <lineage>
        <taxon>Eukaryota</taxon>
        <taxon>Fungi</taxon>
        <taxon>Fungi incertae sedis</taxon>
        <taxon>Mucoromycota</taxon>
        <taxon>Glomeromycotina</taxon>
        <taxon>Glomeromycetes</taxon>
        <taxon>Glomerales</taxon>
        <taxon>Glomeraceae</taxon>
        <taxon>Funneliformis</taxon>
    </lineage>
</organism>
<feature type="region of interest" description="Disordered" evidence="7">
    <location>
        <begin position="94"/>
        <end position="180"/>
    </location>
</feature>
<proteinExistence type="inferred from homology"/>
<evidence type="ECO:0000256" key="2">
    <source>
        <dbReference type="ARBA" id="ARBA00023015"/>
    </source>
</evidence>
<keyword evidence="4 6" id="KW-0804">Transcription</keyword>
<dbReference type="GO" id="GO:0005634">
    <property type="term" value="C:nucleus"/>
    <property type="evidence" value="ECO:0007669"/>
    <property type="project" value="UniProtKB-SubCell"/>
</dbReference>
<evidence type="ECO:0000256" key="5">
    <source>
        <dbReference type="ARBA" id="ARBA00023242"/>
    </source>
</evidence>
<gene>
    <name evidence="8" type="ORF">FCALED_LOCUS2411</name>
</gene>
<dbReference type="GO" id="GO:0003677">
    <property type="term" value="F:DNA binding"/>
    <property type="evidence" value="ECO:0007669"/>
    <property type="project" value="UniProtKB-KW"/>
</dbReference>
<feature type="compositionally biased region" description="Low complexity" evidence="7">
    <location>
        <begin position="165"/>
        <end position="174"/>
    </location>
</feature>
<evidence type="ECO:0000256" key="4">
    <source>
        <dbReference type="ARBA" id="ARBA00023163"/>
    </source>
</evidence>
<dbReference type="PROSITE" id="PS51152">
    <property type="entry name" value="NFYA_HAP2_2"/>
    <property type="match status" value="1"/>
</dbReference>
<reference evidence="8" key="1">
    <citation type="submission" date="2021-06" db="EMBL/GenBank/DDBJ databases">
        <authorList>
            <person name="Kallberg Y."/>
            <person name="Tangrot J."/>
            <person name="Rosling A."/>
        </authorList>
    </citation>
    <scope>NUCLEOTIDE SEQUENCE</scope>
    <source>
        <strain evidence="8">UK204</strain>
    </source>
</reference>
<comment type="subunit">
    <text evidence="6">Heterotrimer.</text>
</comment>
<evidence type="ECO:0000256" key="7">
    <source>
        <dbReference type="SAM" id="MobiDB-lite"/>
    </source>
</evidence>
<dbReference type="GO" id="GO:0003700">
    <property type="term" value="F:DNA-binding transcription factor activity"/>
    <property type="evidence" value="ECO:0007669"/>
    <property type="project" value="UniProtKB-UniRule"/>
</dbReference>
<evidence type="ECO:0000313" key="8">
    <source>
        <dbReference type="EMBL" id="CAG8474810.1"/>
    </source>
</evidence>
<comment type="function">
    <text evidence="6">Component of the sequence-specific heterotrimeric transcription factor (NF-Y) which specifically recognizes a 5'-CCAAT-3' box motif found in the promoters of its target genes.</text>
</comment>